<accession>A0A8J4Q4Q2</accession>
<evidence type="ECO:0000259" key="2">
    <source>
        <dbReference type="Pfam" id="PF20533"/>
    </source>
</evidence>
<feature type="chain" id="PRO_5035200346" description="DUF6748 domain-containing protein" evidence="1">
    <location>
        <begin position="19"/>
        <end position="262"/>
    </location>
</feature>
<keyword evidence="4" id="KW-1185">Reference proteome</keyword>
<feature type="signal peptide" evidence="1">
    <location>
        <begin position="1"/>
        <end position="18"/>
    </location>
</feature>
<sequence length="262" mass="29405">MIFKLIVIVSCLIAICLGDAEFGLKTPFFYTIKRDLRKCAAPMCGGYYLSKVNTIQDDIYVYAIQGDKLDDNALDQYIVGGKVTKDSNGFQKLTITDTNRLAPLDATPSPSNVVAKPTYYRYSADGVVELNENQKHQVTNYTETYTTTIRWLQTEWFTNRIVSGSAVLAGRISNSVLKIDKVFLHVPDQLDECPQQPIVDCIQGYLPAFKRDANRCKLTDGCARPSKFCPTLAIVCNQGYSIVRLFSKTGCYKFYCDPSFLL</sequence>
<gene>
    <name evidence="3" type="ORF">CYY_000494</name>
</gene>
<dbReference type="InterPro" id="IPR046636">
    <property type="entry name" value="DUF6748"/>
</dbReference>
<dbReference type="AlphaFoldDB" id="A0A8J4Q4Q2"/>
<reference evidence="3" key="1">
    <citation type="submission" date="2020-01" db="EMBL/GenBank/DDBJ databases">
        <title>Development of genomics and gene disruption for Polysphondylium violaceum indicates a role for the polyketide synthase stlB in stalk morphogenesis.</title>
        <authorList>
            <person name="Narita B."/>
            <person name="Kawabe Y."/>
            <person name="Kin K."/>
            <person name="Saito T."/>
            <person name="Gibbs R."/>
            <person name="Kuspa A."/>
            <person name="Muzny D."/>
            <person name="Queller D."/>
            <person name="Richards S."/>
            <person name="Strassman J."/>
            <person name="Sucgang R."/>
            <person name="Worley K."/>
            <person name="Schaap P."/>
        </authorList>
    </citation>
    <scope>NUCLEOTIDE SEQUENCE</scope>
    <source>
        <strain evidence="3">QSvi11</strain>
    </source>
</reference>
<dbReference type="EMBL" id="AJWJ01000009">
    <property type="protein sequence ID" value="KAF2078204.1"/>
    <property type="molecule type" value="Genomic_DNA"/>
</dbReference>
<comment type="caution">
    <text evidence="3">The sequence shown here is derived from an EMBL/GenBank/DDBJ whole genome shotgun (WGS) entry which is preliminary data.</text>
</comment>
<evidence type="ECO:0000313" key="3">
    <source>
        <dbReference type="EMBL" id="KAF2078204.1"/>
    </source>
</evidence>
<dbReference type="PANTHER" id="PTHR34411">
    <property type="entry name" value="DUF6748 DOMAIN-CONTAINING PROTEIN-RELATED"/>
    <property type="match status" value="1"/>
</dbReference>
<organism evidence="3 4">
    <name type="scientific">Polysphondylium violaceum</name>
    <dbReference type="NCBI Taxonomy" id="133409"/>
    <lineage>
        <taxon>Eukaryota</taxon>
        <taxon>Amoebozoa</taxon>
        <taxon>Evosea</taxon>
        <taxon>Eumycetozoa</taxon>
        <taxon>Dictyostelia</taxon>
        <taxon>Dictyosteliales</taxon>
        <taxon>Dictyosteliaceae</taxon>
        <taxon>Polysphondylium</taxon>
    </lineage>
</organism>
<protein>
    <recommendedName>
        <fullName evidence="2">DUF6748 domain-containing protein</fullName>
    </recommendedName>
</protein>
<dbReference type="InterPro" id="IPR040405">
    <property type="entry name" value="DDB_G0275255-like"/>
</dbReference>
<proteinExistence type="predicted"/>
<dbReference type="Proteomes" id="UP000695562">
    <property type="component" value="Unassembled WGS sequence"/>
</dbReference>
<keyword evidence="1" id="KW-0732">Signal</keyword>
<evidence type="ECO:0000313" key="4">
    <source>
        <dbReference type="Proteomes" id="UP000695562"/>
    </source>
</evidence>
<feature type="domain" description="DUF6748" evidence="2">
    <location>
        <begin position="29"/>
        <end position="54"/>
    </location>
</feature>
<evidence type="ECO:0000256" key="1">
    <source>
        <dbReference type="SAM" id="SignalP"/>
    </source>
</evidence>
<name>A0A8J4Q4Q2_9MYCE</name>
<dbReference type="Pfam" id="PF20533">
    <property type="entry name" value="DUF6748"/>
    <property type="match status" value="1"/>
</dbReference>